<gene>
    <name evidence="2" type="ORF">BJ958_005043</name>
</gene>
<dbReference type="AlphaFoldDB" id="A0A852RJ39"/>
<organism evidence="2 3">
    <name type="scientific">Nocardioides kongjuensis</name>
    <dbReference type="NCBI Taxonomy" id="349522"/>
    <lineage>
        <taxon>Bacteria</taxon>
        <taxon>Bacillati</taxon>
        <taxon>Actinomycetota</taxon>
        <taxon>Actinomycetes</taxon>
        <taxon>Propionibacteriales</taxon>
        <taxon>Nocardioidaceae</taxon>
        <taxon>Nocardioides</taxon>
    </lineage>
</organism>
<dbReference type="Proteomes" id="UP000582231">
    <property type="component" value="Unassembled WGS sequence"/>
</dbReference>
<feature type="region of interest" description="Disordered" evidence="1">
    <location>
        <begin position="203"/>
        <end position="276"/>
    </location>
</feature>
<proteinExistence type="predicted"/>
<accession>A0A852RJ39</accession>
<feature type="region of interest" description="Disordered" evidence="1">
    <location>
        <begin position="121"/>
        <end position="186"/>
    </location>
</feature>
<protein>
    <submittedName>
        <fullName evidence="2">Uncharacterized protein</fullName>
    </submittedName>
</protein>
<evidence type="ECO:0000256" key="1">
    <source>
        <dbReference type="SAM" id="MobiDB-lite"/>
    </source>
</evidence>
<dbReference type="EMBL" id="JACCBF010000001">
    <property type="protein sequence ID" value="NYD33497.1"/>
    <property type="molecule type" value="Genomic_DNA"/>
</dbReference>
<evidence type="ECO:0000313" key="2">
    <source>
        <dbReference type="EMBL" id="NYD33497.1"/>
    </source>
</evidence>
<sequence length="276" mass="28220">MTCTLSTTLRPGTVATTFPGGGVRDQQVQGQVLTGELGSGLRPAHVQRALVTQPTEHLGPAADGLVEVVAVGGIHQPVEVHEPVLVDVIDVEVAVVGGLLAVGLGAFGVVAEHGFGDEALELGPPDAGGVPQLPVHEPRGLSRQAAGEVRDPLSTPRRQPPRHHGLVDVGQPPGALDDPSDIGLATVGGAAEDRDELHQRELADQRGAGSGDGDAGVEVALGDRRRTLGSGDDVVARPGRDVLPLLDDEGVAGADPVAHPRQQSCCRTGPGSEIHD</sequence>
<comment type="caution">
    <text evidence="2">The sequence shown here is derived from an EMBL/GenBank/DDBJ whole genome shotgun (WGS) entry which is preliminary data.</text>
</comment>
<keyword evidence="3" id="KW-1185">Reference proteome</keyword>
<name>A0A852RJ39_9ACTN</name>
<evidence type="ECO:0000313" key="3">
    <source>
        <dbReference type="Proteomes" id="UP000582231"/>
    </source>
</evidence>
<reference evidence="2 3" key="1">
    <citation type="submission" date="2020-07" db="EMBL/GenBank/DDBJ databases">
        <title>Sequencing the genomes of 1000 actinobacteria strains.</title>
        <authorList>
            <person name="Klenk H.-P."/>
        </authorList>
    </citation>
    <scope>NUCLEOTIDE SEQUENCE [LARGE SCALE GENOMIC DNA]</scope>
    <source>
        <strain evidence="2 3">DSM 19082</strain>
    </source>
</reference>